<comment type="caution">
    <text evidence="5">The sequence shown here is derived from an EMBL/GenBank/DDBJ whole genome shotgun (WGS) entry which is preliminary data.</text>
</comment>
<evidence type="ECO:0000256" key="3">
    <source>
        <dbReference type="SAM" id="SignalP"/>
    </source>
</evidence>
<protein>
    <submittedName>
        <fullName evidence="5">ABC-type branched-subunit amino acid transport system substrate-binding protein</fullName>
    </submittedName>
</protein>
<dbReference type="PROSITE" id="PS51257">
    <property type="entry name" value="PROKAR_LIPOPROTEIN"/>
    <property type="match status" value="1"/>
</dbReference>
<dbReference type="Pfam" id="PF13458">
    <property type="entry name" value="Peripla_BP_6"/>
    <property type="match status" value="1"/>
</dbReference>
<dbReference type="PANTHER" id="PTHR30483">
    <property type="entry name" value="LEUCINE-SPECIFIC-BINDING PROTEIN"/>
    <property type="match status" value="1"/>
</dbReference>
<reference evidence="5 6" key="1">
    <citation type="submission" date="2023-04" db="EMBL/GenBank/DDBJ databases">
        <title>Forest soil microbial communities from Buena Vista Peninsula, Colon Province, Panama.</title>
        <authorList>
            <person name="Bouskill N."/>
        </authorList>
    </citation>
    <scope>NUCLEOTIDE SEQUENCE [LARGE SCALE GENOMIC DNA]</scope>
    <source>
        <strain evidence="5 6">CFH S0262</strain>
    </source>
</reference>
<evidence type="ECO:0000313" key="6">
    <source>
        <dbReference type="Proteomes" id="UP001160334"/>
    </source>
</evidence>
<feature type="domain" description="Leucine-binding protein" evidence="4">
    <location>
        <begin position="40"/>
        <end position="369"/>
    </location>
</feature>
<keyword evidence="6" id="KW-1185">Reference proteome</keyword>
<proteinExistence type="inferred from homology"/>
<sequence length="407" mass="42226">MKLKTIAPAIAALAAVGLVASGCSDDSSADPAQNPATGEPIKVGQILSIQAGGLSVANMGAGMTASIEAFNNHGGVNGRPLQLIQCDSMGDPNKEVDCANKMVSEGVTATLADFTVASPESVSQILATAGIPRVGMNPMNMADFTSPNVFTPFAGSLLTLFANVDALVAEGKTKLSVMRPDVPVTAMLTQMLTPAVQAKGAEIVNEVAVGPGATDYTQFVAAAERNGAQGVLMALTATESNQIADAFEQLGSKLSFAMPATNFTQADLQNLGTFATSSIYTSPVPAPSSSTDQFPGLVSFLDDMSASGQEDLERANLNGTELFSWLSVRAYGEVAKTLSGTIDAPAVMQGFQNAKGIDMAGLVPAWTPNAVQPVGMFQRVSNSMMYKMTFDGDVVVTDPNMFDLRTQ</sequence>
<keyword evidence="2 3" id="KW-0732">Signal</keyword>
<dbReference type="InterPro" id="IPR028082">
    <property type="entry name" value="Peripla_BP_I"/>
</dbReference>
<evidence type="ECO:0000256" key="1">
    <source>
        <dbReference type="ARBA" id="ARBA00010062"/>
    </source>
</evidence>
<accession>A0ABT6MA09</accession>
<organism evidence="5 6">
    <name type="scientific">Prescottella agglutinans</name>
    <dbReference type="NCBI Taxonomy" id="1644129"/>
    <lineage>
        <taxon>Bacteria</taxon>
        <taxon>Bacillati</taxon>
        <taxon>Actinomycetota</taxon>
        <taxon>Actinomycetes</taxon>
        <taxon>Mycobacteriales</taxon>
        <taxon>Nocardiaceae</taxon>
        <taxon>Prescottella</taxon>
    </lineage>
</organism>
<dbReference type="InterPro" id="IPR051010">
    <property type="entry name" value="BCAA_transport"/>
</dbReference>
<dbReference type="RefSeq" id="WP_280760062.1">
    <property type="nucleotide sequence ID" value="NZ_JARXVC010000004.1"/>
</dbReference>
<feature type="chain" id="PRO_5046351341" evidence="3">
    <location>
        <begin position="21"/>
        <end position="407"/>
    </location>
</feature>
<dbReference type="InterPro" id="IPR028081">
    <property type="entry name" value="Leu-bd"/>
</dbReference>
<gene>
    <name evidence="5" type="ORF">M2280_001928</name>
</gene>
<dbReference type="EMBL" id="JARXVC010000004">
    <property type="protein sequence ID" value="MDH6280715.1"/>
    <property type="molecule type" value="Genomic_DNA"/>
</dbReference>
<evidence type="ECO:0000256" key="2">
    <source>
        <dbReference type="ARBA" id="ARBA00022729"/>
    </source>
</evidence>
<feature type="signal peptide" evidence="3">
    <location>
        <begin position="1"/>
        <end position="20"/>
    </location>
</feature>
<name>A0ABT6MA09_9NOCA</name>
<dbReference type="PANTHER" id="PTHR30483:SF6">
    <property type="entry name" value="PERIPLASMIC BINDING PROTEIN OF ABC TRANSPORTER FOR NATURAL AMINO ACIDS"/>
    <property type="match status" value="1"/>
</dbReference>
<dbReference type="Gene3D" id="3.40.50.2300">
    <property type="match status" value="2"/>
</dbReference>
<dbReference type="SUPFAM" id="SSF53822">
    <property type="entry name" value="Periplasmic binding protein-like I"/>
    <property type="match status" value="1"/>
</dbReference>
<comment type="similarity">
    <text evidence="1">Belongs to the leucine-binding protein family.</text>
</comment>
<dbReference type="Proteomes" id="UP001160334">
    <property type="component" value="Unassembled WGS sequence"/>
</dbReference>
<evidence type="ECO:0000313" key="5">
    <source>
        <dbReference type="EMBL" id="MDH6280715.1"/>
    </source>
</evidence>
<evidence type="ECO:0000259" key="4">
    <source>
        <dbReference type="Pfam" id="PF13458"/>
    </source>
</evidence>